<name>A0A2G9XBJ8_UNCKA</name>
<evidence type="ECO:0000313" key="14">
    <source>
        <dbReference type="Proteomes" id="UP000231388"/>
    </source>
</evidence>
<dbReference type="GO" id="GO:0043335">
    <property type="term" value="P:protein unfolding"/>
    <property type="evidence" value="ECO:0007669"/>
    <property type="project" value="TreeGrafter"/>
</dbReference>
<evidence type="ECO:0000256" key="2">
    <source>
        <dbReference type="ARBA" id="ARBA00004496"/>
    </source>
</evidence>
<evidence type="ECO:0000259" key="12">
    <source>
        <dbReference type="Pfam" id="PF05698"/>
    </source>
</evidence>
<feature type="domain" description="Trigger factor ribosome-binding bacterial" evidence="11">
    <location>
        <begin position="1"/>
        <end position="126"/>
    </location>
</feature>
<dbReference type="EC" id="5.2.1.8" evidence="4"/>
<evidence type="ECO:0000256" key="9">
    <source>
        <dbReference type="ARBA" id="ARBA00029986"/>
    </source>
</evidence>
<comment type="caution">
    <text evidence="13">The sequence shown here is derived from an EMBL/GenBank/DDBJ whole genome shotgun (WGS) entry which is preliminary data.</text>
</comment>
<gene>
    <name evidence="13" type="ORF">COX53_02935</name>
</gene>
<evidence type="ECO:0000256" key="1">
    <source>
        <dbReference type="ARBA" id="ARBA00000971"/>
    </source>
</evidence>
<dbReference type="InterPro" id="IPR008881">
    <property type="entry name" value="Trigger_fac_ribosome-bd_bac"/>
</dbReference>
<keyword evidence="10" id="KW-0175">Coiled coil</keyword>
<dbReference type="PANTHER" id="PTHR30560">
    <property type="entry name" value="TRIGGER FACTOR CHAPERONE AND PEPTIDYL-PROLYL CIS/TRANS ISOMERASE"/>
    <property type="match status" value="1"/>
</dbReference>
<reference evidence="13 14" key="1">
    <citation type="submission" date="2017-09" db="EMBL/GenBank/DDBJ databases">
        <title>Depth-based differentiation of microbial function through sediment-hosted aquifers and enrichment of novel symbionts in the deep terrestrial subsurface.</title>
        <authorList>
            <person name="Probst A.J."/>
            <person name="Ladd B."/>
            <person name="Jarett J.K."/>
            <person name="Geller-Mcgrath D.E."/>
            <person name="Sieber C.M."/>
            <person name="Emerson J.B."/>
            <person name="Anantharaman K."/>
            <person name="Thomas B.C."/>
            <person name="Malmstrom R."/>
            <person name="Stieglmeier M."/>
            <person name="Klingl A."/>
            <person name="Woyke T."/>
            <person name="Ryan C.M."/>
            <person name="Banfield J.F."/>
        </authorList>
    </citation>
    <scope>NUCLEOTIDE SEQUENCE [LARGE SCALE GENOMIC DNA]</scope>
    <source>
        <strain evidence="13">CG23_combo_of_CG06-09_8_20_14_all_40_14</strain>
    </source>
</reference>
<dbReference type="EMBL" id="PCQY01000034">
    <property type="protein sequence ID" value="PIP04358.1"/>
    <property type="molecule type" value="Genomic_DNA"/>
</dbReference>
<evidence type="ECO:0000313" key="13">
    <source>
        <dbReference type="EMBL" id="PIP04358.1"/>
    </source>
</evidence>
<dbReference type="Pfam" id="PF05697">
    <property type="entry name" value="Trigger_N"/>
    <property type="match status" value="1"/>
</dbReference>
<dbReference type="Gene3D" id="3.30.70.1050">
    <property type="entry name" value="Trigger factor ribosome-binding domain"/>
    <property type="match status" value="1"/>
</dbReference>
<feature type="coiled-coil region" evidence="10">
    <location>
        <begin position="182"/>
        <end position="219"/>
    </location>
</feature>
<dbReference type="PANTHER" id="PTHR30560:SF3">
    <property type="entry name" value="TRIGGER FACTOR-LIKE PROTEIN TIG, CHLOROPLASTIC"/>
    <property type="match status" value="1"/>
</dbReference>
<evidence type="ECO:0000256" key="10">
    <source>
        <dbReference type="SAM" id="Coils"/>
    </source>
</evidence>
<evidence type="ECO:0000256" key="7">
    <source>
        <dbReference type="ARBA" id="ARBA00023186"/>
    </source>
</evidence>
<dbReference type="AlphaFoldDB" id="A0A2G9XBJ8"/>
<feature type="domain" description="Trigger factor C-terminal" evidence="12">
    <location>
        <begin position="133"/>
        <end position="265"/>
    </location>
</feature>
<comment type="catalytic activity">
    <reaction evidence="1">
        <text>[protein]-peptidylproline (omega=180) = [protein]-peptidylproline (omega=0)</text>
        <dbReference type="Rhea" id="RHEA:16237"/>
        <dbReference type="Rhea" id="RHEA-COMP:10747"/>
        <dbReference type="Rhea" id="RHEA-COMP:10748"/>
        <dbReference type="ChEBI" id="CHEBI:83833"/>
        <dbReference type="ChEBI" id="CHEBI:83834"/>
        <dbReference type="EC" id="5.2.1.8"/>
    </reaction>
</comment>
<sequence>MTTTIEKLPKKTYKITITVEKDAVSDAFENSLVQLAKNVNLEGFRQGKAPLNLIKEKIGKKKLEEGVINHLVPLHYSSALKEHKLNPITNPKVEISQFEEGKDLIFTTTIVEKPDVILGEYKKAVKDLKSAEKPKASDILNKIFETVKIEIPEFLIEEETVNMFSNLINQTARLGITVEDYLKSQNKTVETLRGEYSKIAEENLKADLLLNEIANEEKVEVTDSEIEKAINAAPDEETKKALSNESQKWYIKSVLRKDKAIKYLMNLVVVKEEGK</sequence>
<keyword evidence="8" id="KW-0413">Isomerase</keyword>
<dbReference type="Pfam" id="PF05698">
    <property type="entry name" value="Trigger_C"/>
    <property type="match status" value="1"/>
</dbReference>
<comment type="subcellular location">
    <subcellularLocation>
        <location evidence="2">Cytoplasm</location>
    </subcellularLocation>
</comment>
<evidence type="ECO:0000256" key="4">
    <source>
        <dbReference type="ARBA" id="ARBA00013194"/>
    </source>
</evidence>
<evidence type="ECO:0000256" key="8">
    <source>
        <dbReference type="ARBA" id="ARBA00023235"/>
    </source>
</evidence>
<proteinExistence type="inferred from homology"/>
<protein>
    <recommendedName>
        <fullName evidence="5">Trigger factor</fullName>
        <ecNumber evidence="4">5.2.1.8</ecNumber>
    </recommendedName>
    <alternativeName>
        <fullName evidence="9">PPIase</fullName>
    </alternativeName>
</protein>
<dbReference type="GO" id="GO:0043022">
    <property type="term" value="F:ribosome binding"/>
    <property type="evidence" value="ECO:0007669"/>
    <property type="project" value="TreeGrafter"/>
</dbReference>
<dbReference type="SUPFAM" id="SSF102735">
    <property type="entry name" value="Trigger factor ribosome-binding domain"/>
    <property type="match status" value="1"/>
</dbReference>
<evidence type="ECO:0000256" key="6">
    <source>
        <dbReference type="ARBA" id="ARBA00023110"/>
    </source>
</evidence>
<organism evidence="13 14">
    <name type="scientific">candidate division WWE3 bacterium CG23_combo_of_CG06-09_8_20_14_all_40_14</name>
    <dbReference type="NCBI Taxonomy" id="1975095"/>
    <lineage>
        <taxon>Bacteria</taxon>
        <taxon>Katanobacteria</taxon>
    </lineage>
</organism>
<dbReference type="GO" id="GO:0005737">
    <property type="term" value="C:cytoplasm"/>
    <property type="evidence" value="ECO:0007669"/>
    <property type="project" value="UniProtKB-SubCell"/>
</dbReference>
<dbReference type="InterPro" id="IPR037041">
    <property type="entry name" value="Trigger_fac_C_sf"/>
</dbReference>
<dbReference type="InterPro" id="IPR005215">
    <property type="entry name" value="Trig_fac"/>
</dbReference>
<evidence type="ECO:0000256" key="3">
    <source>
        <dbReference type="ARBA" id="ARBA00005464"/>
    </source>
</evidence>
<dbReference type="GO" id="GO:0051083">
    <property type="term" value="P:'de novo' cotranslational protein folding"/>
    <property type="evidence" value="ECO:0007669"/>
    <property type="project" value="TreeGrafter"/>
</dbReference>
<evidence type="ECO:0000256" key="5">
    <source>
        <dbReference type="ARBA" id="ARBA00016902"/>
    </source>
</evidence>
<evidence type="ECO:0000259" key="11">
    <source>
        <dbReference type="Pfam" id="PF05697"/>
    </source>
</evidence>
<accession>A0A2G9XBJ8</accession>
<dbReference type="GO" id="GO:0015031">
    <property type="term" value="P:protein transport"/>
    <property type="evidence" value="ECO:0007669"/>
    <property type="project" value="InterPro"/>
</dbReference>
<dbReference type="SUPFAM" id="SSF109998">
    <property type="entry name" value="Triger factor/SurA peptide-binding domain-like"/>
    <property type="match status" value="1"/>
</dbReference>
<comment type="similarity">
    <text evidence="3">Belongs to the FKBP-type PPIase family. Tig subfamily.</text>
</comment>
<keyword evidence="6" id="KW-0697">Rotamase</keyword>
<dbReference type="InterPro" id="IPR036611">
    <property type="entry name" value="Trigger_fac_ribosome-bd_sf"/>
</dbReference>
<dbReference type="InterPro" id="IPR008880">
    <property type="entry name" value="Trigger_fac_C"/>
</dbReference>
<dbReference type="GO" id="GO:0044183">
    <property type="term" value="F:protein folding chaperone"/>
    <property type="evidence" value="ECO:0007669"/>
    <property type="project" value="TreeGrafter"/>
</dbReference>
<dbReference type="Proteomes" id="UP000231388">
    <property type="component" value="Unassembled WGS sequence"/>
</dbReference>
<keyword evidence="7" id="KW-0143">Chaperone</keyword>
<dbReference type="GO" id="GO:0003755">
    <property type="term" value="F:peptidyl-prolyl cis-trans isomerase activity"/>
    <property type="evidence" value="ECO:0007669"/>
    <property type="project" value="UniProtKB-KW"/>
</dbReference>
<dbReference type="Gene3D" id="1.10.3120.10">
    <property type="entry name" value="Trigger factor, C-terminal domain"/>
    <property type="match status" value="1"/>
</dbReference>
<dbReference type="InterPro" id="IPR027304">
    <property type="entry name" value="Trigger_fact/SurA_dom_sf"/>
</dbReference>